<keyword evidence="12 19" id="KW-0375">Hydrogen ion transport</keyword>
<feature type="domain" description="Cytochrome c" evidence="21">
    <location>
        <begin position="125"/>
        <end position="204"/>
    </location>
</feature>
<evidence type="ECO:0000259" key="21">
    <source>
        <dbReference type="PROSITE" id="PS51007"/>
    </source>
</evidence>
<keyword evidence="6 19" id="KW-0997">Cell inner membrane</keyword>
<sequence>MTSFWSAWIIILTVITLVLVTWLLLANRTTTVKDEENPTTGHVYDGIEEYDNPLPSWWFKMFVISIVFAVGYLIAYPGLGNFKGVLGWTSVGQWQADVDKADAKTAELYAGYVSTPVEQLAENNKAMRLGRRIFSNNCAICHGTEAKGGYGFPNLTDKDWLYGSSAQEIKHSIAAGRNGMMPAWESILGEQGLTDMTGYVVALSKGNAAEQYPAAAEKFAMLCAACHMPDGSGNPLMGAPRLNDDIWLYGGDPGQVKQTLALGRNGKMPAQGETLSADKIHLLTAYVYSLSNPVSPAKAKP</sequence>
<dbReference type="InterPro" id="IPR032858">
    <property type="entry name" value="CcoP_N"/>
</dbReference>
<keyword evidence="11" id="KW-0677">Repeat</keyword>
<keyword evidence="7 19" id="KW-0349">Heme</keyword>
<dbReference type="Proteomes" id="UP001557484">
    <property type="component" value="Unassembled WGS sequence"/>
</dbReference>
<proteinExistence type="inferred from homology"/>
<comment type="caution">
    <text evidence="22">The sequence shown here is derived from an EMBL/GenBank/DDBJ whole genome shotgun (WGS) entry which is preliminary data.</text>
</comment>
<evidence type="ECO:0000256" key="18">
    <source>
        <dbReference type="ARBA" id="ARBA00023136"/>
    </source>
</evidence>
<feature type="transmembrane region" description="Helical" evidence="20">
    <location>
        <begin position="7"/>
        <end position="25"/>
    </location>
</feature>
<evidence type="ECO:0000313" key="23">
    <source>
        <dbReference type="Proteomes" id="UP001557484"/>
    </source>
</evidence>
<dbReference type="InterPro" id="IPR038414">
    <property type="entry name" value="CcoP_N_sf"/>
</dbReference>
<keyword evidence="16 19" id="KW-0408">Iron</keyword>
<evidence type="ECO:0000256" key="12">
    <source>
        <dbReference type="ARBA" id="ARBA00022781"/>
    </source>
</evidence>
<keyword evidence="4 19" id="KW-0813">Transport</keyword>
<keyword evidence="15 19" id="KW-0560">Oxidoreductase</keyword>
<dbReference type="PANTHER" id="PTHR33751:SF1">
    <property type="entry name" value="CBB3-TYPE CYTOCHROME C OXIDASE SUBUNIT FIXP"/>
    <property type="match status" value="1"/>
</dbReference>
<dbReference type="InterPro" id="IPR036909">
    <property type="entry name" value="Cyt_c-like_dom_sf"/>
</dbReference>
<comment type="cofactor">
    <cofactor evidence="19">
        <name>heme c</name>
        <dbReference type="ChEBI" id="CHEBI:61717"/>
    </cofactor>
    <text evidence="19">Binds 2 heme C groups per subunit.</text>
</comment>
<reference evidence="22 23" key="1">
    <citation type="journal article" date="2011" name="Int. J. Syst. Evol. Microbiol.">
        <title>Zhongshania antarctica gen. nov., sp. nov. and Zhongshania guokunii sp. nov., gammaproteobacteria respectively isolated from coastal attached (fast) ice and surface seawater of the Antarctic.</title>
        <authorList>
            <person name="Li H.J."/>
            <person name="Zhang X.Y."/>
            <person name="Chen C.X."/>
            <person name="Zhang Y.J."/>
            <person name="Gao Z.M."/>
            <person name="Yu Y."/>
            <person name="Chen X.L."/>
            <person name="Chen B."/>
            <person name="Zhang Y.Z."/>
        </authorList>
    </citation>
    <scope>NUCLEOTIDE SEQUENCE [LARGE SCALE GENOMIC DNA]</scope>
    <source>
        <strain evidence="22 23">R06B22</strain>
    </source>
</reference>
<evidence type="ECO:0000256" key="19">
    <source>
        <dbReference type="PIRNR" id="PIRNR000006"/>
    </source>
</evidence>
<keyword evidence="5 19" id="KW-1003">Cell membrane</keyword>
<evidence type="ECO:0000256" key="10">
    <source>
        <dbReference type="ARBA" id="ARBA00022723"/>
    </source>
</evidence>
<evidence type="ECO:0000256" key="11">
    <source>
        <dbReference type="ARBA" id="ARBA00022737"/>
    </source>
</evidence>
<dbReference type="RefSeq" id="WP_368375559.1">
    <property type="nucleotide sequence ID" value="NZ_JBFRYB010000001.1"/>
</dbReference>
<gene>
    <name evidence="22" type="primary">ccoP</name>
    <name evidence="22" type="ORF">AB4875_08130</name>
</gene>
<evidence type="ECO:0000256" key="14">
    <source>
        <dbReference type="ARBA" id="ARBA00022989"/>
    </source>
</evidence>
<protein>
    <recommendedName>
        <fullName evidence="19">Cbb3-type cytochrome c oxidase subunit</fullName>
    </recommendedName>
</protein>
<dbReference type="Gene3D" id="1.10.760.10">
    <property type="entry name" value="Cytochrome c-like domain"/>
    <property type="match status" value="2"/>
</dbReference>
<keyword evidence="17 19" id="KW-0406">Ion transport</keyword>
<evidence type="ECO:0000256" key="2">
    <source>
        <dbReference type="ARBA" id="ARBA00004673"/>
    </source>
</evidence>
<dbReference type="EMBL" id="JBFRYB010000001">
    <property type="protein sequence ID" value="MEX1665456.1"/>
    <property type="molecule type" value="Genomic_DNA"/>
</dbReference>
<keyword evidence="9 20" id="KW-0812">Transmembrane</keyword>
<organism evidence="22 23">
    <name type="scientific">Zhongshania arctica</name>
    <dbReference type="NCBI Taxonomy" id="3238302"/>
    <lineage>
        <taxon>Bacteria</taxon>
        <taxon>Pseudomonadati</taxon>
        <taxon>Pseudomonadota</taxon>
        <taxon>Gammaproteobacteria</taxon>
        <taxon>Cellvibrionales</taxon>
        <taxon>Spongiibacteraceae</taxon>
        <taxon>Zhongshania</taxon>
    </lineage>
</organism>
<dbReference type="SUPFAM" id="SSF46626">
    <property type="entry name" value="Cytochrome c"/>
    <property type="match status" value="2"/>
</dbReference>
<keyword evidence="23" id="KW-1185">Reference proteome</keyword>
<comment type="subunit">
    <text evidence="19">Component of the cbb3-type cytochrome c oxidase.</text>
</comment>
<evidence type="ECO:0000256" key="5">
    <source>
        <dbReference type="ARBA" id="ARBA00022475"/>
    </source>
</evidence>
<evidence type="ECO:0000256" key="17">
    <source>
        <dbReference type="ARBA" id="ARBA00023065"/>
    </source>
</evidence>
<name>A0ABV3TW16_9GAMM</name>
<dbReference type="Gene3D" id="6.10.280.130">
    <property type="match status" value="1"/>
</dbReference>
<evidence type="ECO:0000256" key="16">
    <source>
        <dbReference type="ARBA" id="ARBA00023004"/>
    </source>
</evidence>
<dbReference type="PANTHER" id="PTHR33751">
    <property type="entry name" value="CBB3-TYPE CYTOCHROME C OXIDASE SUBUNIT FIXP"/>
    <property type="match status" value="1"/>
</dbReference>
<evidence type="ECO:0000256" key="20">
    <source>
        <dbReference type="SAM" id="Phobius"/>
    </source>
</evidence>
<dbReference type="Pfam" id="PF14715">
    <property type="entry name" value="FixP_N"/>
    <property type="match status" value="1"/>
</dbReference>
<evidence type="ECO:0000256" key="7">
    <source>
        <dbReference type="ARBA" id="ARBA00022617"/>
    </source>
</evidence>
<evidence type="ECO:0000256" key="1">
    <source>
        <dbReference type="ARBA" id="ARBA00004533"/>
    </source>
</evidence>
<feature type="transmembrane region" description="Helical" evidence="20">
    <location>
        <begin position="57"/>
        <end position="76"/>
    </location>
</feature>
<evidence type="ECO:0000313" key="22">
    <source>
        <dbReference type="EMBL" id="MEX1665456.1"/>
    </source>
</evidence>
<dbReference type="PIRSF" id="PIRSF000006">
    <property type="entry name" value="Cbb3-Cox_fixP"/>
    <property type="match status" value="1"/>
</dbReference>
<dbReference type="InterPro" id="IPR050597">
    <property type="entry name" value="Cytochrome_c_Oxidase_Subunit"/>
</dbReference>
<dbReference type="NCBIfam" id="TIGR00782">
    <property type="entry name" value="ccoP"/>
    <property type="match status" value="1"/>
</dbReference>
<evidence type="ECO:0000256" key="3">
    <source>
        <dbReference type="ARBA" id="ARBA00006113"/>
    </source>
</evidence>
<comment type="function">
    <text evidence="19">C-type cytochrome. Part of the cbb3-type cytochrome c oxidase complex.</text>
</comment>
<keyword evidence="8 19" id="KW-0679">Respiratory chain</keyword>
<evidence type="ECO:0000256" key="8">
    <source>
        <dbReference type="ARBA" id="ARBA00022660"/>
    </source>
</evidence>
<comment type="subcellular location">
    <subcellularLocation>
        <location evidence="1 19">Cell inner membrane</location>
    </subcellularLocation>
</comment>
<keyword evidence="13 19" id="KW-0249">Electron transport</keyword>
<evidence type="ECO:0000256" key="6">
    <source>
        <dbReference type="ARBA" id="ARBA00022519"/>
    </source>
</evidence>
<dbReference type="Pfam" id="PF13442">
    <property type="entry name" value="Cytochrome_CBB3"/>
    <property type="match status" value="2"/>
</dbReference>
<comment type="pathway">
    <text evidence="2 19">Energy metabolism; oxidative phosphorylation.</text>
</comment>
<comment type="similarity">
    <text evidence="3 19">Belongs to the CcoP / FixP family.</text>
</comment>
<keyword evidence="18 19" id="KW-0472">Membrane</keyword>
<keyword evidence="14 20" id="KW-1133">Transmembrane helix</keyword>
<dbReference type="PROSITE" id="PS51007">
    <property type="entry name" value="CYTC"/>
    <property type="match status" value="2"/>
</dbReference>
<evidence type="ECO:0000256" key="15">
    <source>
        <dbReference type="ARBA" id="ARBA00023002"/>
    </source>
</evidence>
<keyword evidence="10 19" id="KW-0479">Metal-binding</keyword>
<evidence type="ECO:0000256" key="4">
    <source>
        <dbReference type="ARBA" id="ARBA00022448"/>
    </source>
</evidence>
<feature type="domain" description="Cytochrome c" evidence="21">
    <location>
        <begin position="210"/>
        <end position="291"/>
    </location>
</feature>
<dbReference type="InterPro" id="IPR004678">
    <property type="entry name" value="Cyt_c_oxidase_cbb3_su3"/>
</dbReference>
<evidence type="ECO:0000256" key="9">
    <source>
        <dbReference type="ARBA" id="ARBA00022692"/>
    </source>
</evidence>
<evidence type="ECO:0000256" key="13">
    <source>
        <dbReference type="ARBA" id="ARBA00022982"/>
    </source>
</evidence>
<dbReference type="InterPro" id="IPR009056">
    <property type="entry name" value="Cyt_c-like_dom"/>
</dbReference>
<accession>A0ABV3TW16</accession>